<dbReference type="Gene3D" id="3.40.50.300">
    <property type="entry name" value="P-loop containing nucleotide triphosphate hydrolases"/>
    <property type="match status" value="1"/>
</dbReference>
<dbReference type="PANTHER" id="PTHR10039:SF14">
    <property type="entry name" value="NACHT DOMAIN-CONTAINING PROTEIN"/>
    <property type="match status" value="1"/>
</dbReference>
<accession>A0AAD6U1E7</accession>
<dbReference type="InterPro" id="IPR056884">
    <property type="entry name" value="NPHP3-like_N"/>
</dbReference>
<organism evidence="3 4">
    <name type="scientific">Mycena belliarum</name>
    <dbReference type="NCBI Taxonomy" id="1033014"/>
    <lineage>
        <taxon>Eukaryota</taxon>
        <taxon>Fungi</taxon>
        <taxon>Dikarya</taxon>
        <taxon>Basidiomycota</taxon>
        <taxon>Agaricomycotina</taxon>
        <taxon>Agaricomycetes</taxon>
        <taxon>Agaricomycetidae</taxon>
        <taxon>Agaricales</taxon>
        <taxon>Marasmiineae</taxon>
        <taxon>Mycenaceae</taxon>
        <taxon>Mycena</taxon>
    </lineage>
</organism>
<dbReference type="Pfam" id="PF24883">
    <property type="entry name" value="NPHP3_N"/>
    <property type="match status" value="1"/>
</dbReference>
<dbReference type="EMBL" id="JARJCN010000037">
    <property type="protein sequence ID" value="KAJ7084561.1"/>
    <property type="molecule type" value="Genomic_DNA"/>
</dbReference>
<keyword evidence="4" id="KW-1185">Reference proteome</keyword>
<reference evidence="3" key="1">
    <citation type="submission" date="2023-03" db="EMBL/GenBank/DDBJ databases">
        <title>Massive genome expansion in bonnet fungi (Mycena s.s.) driven by repeated elements and novel gene families across ecological guilds.</title>
        <authorList>
            <consortium name="Lawrence Berkeley National Laboratory"/>
            <person name="Harder C.B."/>
            <person name="Miyauchi S."/>
            <person name="Viragh M."/>
            <person name="Kuo A."/>
            <person name="Thoen E."/>
            <person name="Andreopoulos B."/>
            <person name="Lu D."/>
            <person name="Skrede I."/>
            <person name="Drula E."/>
            <person name="Henrissat B."/>
            <person name="Morin E."/>
            <person name="Kohler A."/>
            <person name="Barry K."/>
            <person name="LaButti K."/>
            <person name="Morin E."/>
            <person name="Salamov A."/>
            <person name="Lipzen A."/>
            <person name="Mereny Z."/>
            <person name="Hegedus B."/>
            <person name="Baldrian P."/>
            <person name="Stursova M."/>
            <person name="Weitz H."/>
            <person name="Taylor A."/>
            <person name="Grigoriev I.V."/>
            <person name="Nagy L.G."/>
            <person name="Martin F."/>
            <person name="Kauserud H."/>
        </authorList>
    </citation>
    <scope>NUCLEOTIDE SEQUENCE</scope>
    <source>
        <strain evidence="3">CBHHK173m</strain>
    </source>
</reference>
<gene>
    <name evidence="3" type="ORF">B0H15DRAFT_951444</name>
</gene>
<proteinExistence type="predicted"/>
<dbReference type="AlphaFoldDB" id="A0AAD6U1E7"/>
<keyword evidence="1" id="KW-0677">Repeat</keyword>
<evidence type="ECO:0000313" key="4">
    <source>
        <dbReference type="Proteomes" id="UP001222325"/>
    </source>
</evidence>
<feature type="domain" description="Nephrocystin 3-like N-terminal" evidence="2">
    <location>
        <begin position="66"/>
        <end position="222"/>
    </location>
</feature>
<dbReference type="PANTHER" id="PTHR10039">
    <property type="entry name" value="AMELOGENIN"/>
    <property type="match status" value="1"/>
</dbReference>
<comment type="caution">
    <text evidence="3">The sequence shown here is derived from an EMBL/GenBank/DDBJ whole genome shotgun (WGS) entry which is preliminary data.</text>
</comment>
<evidence type="ECO:0000259" key="2">
    <source>
        <dbReference type="Pfam" id="PF24883"/>
    </source>
</evidence>
<evidence type="ECO:0000256" key="1">
    <source>
        <dbReference type="ARBA" id="ARBA00022737"/>
    </source>
</evidence>
<dbReference type="InterPro" id="IPR027417">
    <property type="entry name" value="P-loop_NTPase"/>
</dbReference>
<name>A0AAD6U1E7_9AGAR</name>
<dbReference type="SUPFAM" id="SSF52540">
    <property type="entry name" value="P-loop containing nucleoside triphosphate hydrolases"/>
    <property type="match status" value="1"/>
</dbReference>
<evidence type="ECO:0000313" key="3">
    <source>
        <dbReference type="EMBL" id="KAJ7084561.1"/>
    </source>
</evidence>
<protein>
    <recommendedName>
        <fullName evidence="2">Nephrocystin 3-like N-terminal domain-containing protein</fullName>
    </recommendedName>
</protein>
<sequence>MSREESQASSPSIPDEYSNIDHHTGEDDLYILHSAIAIGASYDSIERYPPPRCHPQTRKVVFEIILSWINNTLQGPRILWLHGDCGSGKSAVVQTVSEYRAQSGQLGATFFFSHGQGDLSDGQLFFAAIAYKLAGTIPEMRVPLSRAVQGDTSIFAQSLEVQVHKLIVEPYSAVPHRPLPTLIVIDGLDACVGVEVQLHILKLIAQLITVHQLPLCFFVTSRGHPHLQAMFDTPVLLRLSNRIPLDVFSSERDIRTFLVSEFLGIRHYHAHTMAGIPDPWPSEDVIDLLVAKSAGHFLYPGTVIKYVDDTAGRPTERLVEAVVSAASDSALSPTDQLYHHILSAGDPRPETGHTAGSQLKGRLKFDFYVPKPRLNRVTFY</sequence>
<dbReference type="Proteomes" id="UP001222325">
    <property type="component" value="Unassembled WGS sequence"/>
</dbReference>